<dbReference type="SUPFAM" id="SSF55874">
    <property type="entry name" value="ATPase domain of HSP90 chaperone/DNA topoisomerase II/histidine kinase"/>
    <property type="match status" value="1"/>
</dbReference>
<keyword evidence="7" id="KW-1133">Transmembrane helix</keyword>
<evidence type="ECO:0000256" key="2">
    <source>
        <dbReference type="ARBA" id="ARBA00023015"/>
    </source>
</evidence>
<feature type="transmembrane region" description="Helical" evidence="7">
    <location>
        <begin position="12"/>
        <end position="31"/>
    </location>
</feature>
<dbReference type="PANTHER" id="PTHR43214">
    <property type="entry name" value="TWO-COMPONENT RESPONSE REGULATOR"/>
    <property type="match status" value="1"/>
</dbReference>
<keyword evidence="1 5" id="KW-0597">Phosphoprotein</keyword>
<feature type="domain" description="HTH luxR-type" evidence="8">
    <location>
        <begin position="521"/>
        <end position="590"/>
    </location>
</feature>
<dbReference type="AlphaFoldDB" id="A0A6G4A1T0"/>
<evidence type="ECO:0000256" key="1">
    <source>
        <dbReference type="ARBA" id="ARBA00022553"/>
    </source>
</evidence>
<dbReference type="InterPro" id="IPR003594">
    <property type="entry name" value="HATPase_dom"/>
</dbReference>
<evidence type="ECO:0000256" key="3">
    <source>
        <dbReference type="ARBA" id="ARBA00023125"/>
    </source>
</evidence>
<dbReference type="SMART" id="SM00421">
    <property type="entry name" value="HTH_LUXR"/>
    <property type="match status" value="1"/>
</dbReference>
<evidence type="ECO:0000256" key="6">
    <source>
        <dbReference type="SAM" id="Coils"/>
    </source>
</evidence>
<keyword evidence="7" id="KW-0812">Transmembrane</keyword>
<dbReference type="Gene3D" id="3.30.565.10">
    <property type="entry name" value="Histidine kinase-like ATPase, C-terminal domain"/>
    <property type="match status" value="1"/>
</dbReference>
<name>A0A6G4A1T0_9BACL</name>
<gene>
    <name evidence="10" type="ORF">GK047_17995</name>
</gene>
<comment type="caution">
    <text evidence="10">The sequence shown here is derived from an EMBL/GenBank/DDBJ whole genome shotgun (WGS) entry which is preliminary data.</text>
</comment>
<organism evidence="10">
    <name type="scientific">Paenibacillus sp. SYP-B3998</name>
    <dbReference type="NCBI Taxonomy" id="2678564"/>
    <lineage>
        <taxon>Bacteria</taxon>
        <taxon>Bacillati</taxon>
        <taxon>Bacillota</taxon>
        <taxon>Bacilli</taxon>
        <taxon>Bacillales</taxon>
        <taxon>Paenibacillaceae</taxon>
        <taxon>Paenibacillus</taxon>
    </lineage>
</organism>
<dbReference type="CDD" id="cd06170">
    <property type="entry name" value="LuxR_C_like"/>
    <property type="match status" value="1"/>
</dbReference>
<dbReference type="Pfam" id="PF00196">
    <property type="entry name" value="GerE"/>
    <property type="match status" value="1"/>
</dbReference>
<dbReference type="InterPro" id="IPR036890">
    <property type="entry name" value="HATPase_C_sf"/>
</dbReference>
<dbReference type="InterPro" id="IPR011712">
    <property type="entry name" value="Sig_transdc_His_kin_sub3_dim/P"/>
</dbReference>
<dbReference type="SUPFAM" id="SSF52172">
    <property type="entry name" value="CheY-like"/>
    <property type="match status" value="1"/>
</dbReference>
<dbReference type="GO" id="GO:0003677">
    <property type="term" value="F:DNA binding"/>
    <property type="evidence" value="ECO:0007669"/>
    <property type="project" value="UniProtKB-KW"/>
</dbReference>
<keyword evidence="4" id="KW-0804">Transcription</keyword>
<dbReference type="Gene3D" id="1.20.5.1930">
    <property type="match status" value="1"/>
</dbReference>
<dbReference type="InterPro" id="IPR016032">
    <property type="entry name" value="Sig_transdc_resp-reg_C-effctor"/>
</dbReference>
<dbReference type="EMBL" id="JAAIKC010000007">
    <property type="protein sequence ID" value="NEW07894.1"/>
    <property type="molecule type" value="Genomic_DNA"/>
</dbReference>
<keyword evidence="3" id="KW-0238">DNA-binding</keyword>
<dbReference type="Pfam" id="PF02518">
    <property type="entry name" value="HATPase_c"/>
    <property type="match status" value="1"/>
</dbReference>
<dbReference type="GO" id="GO:0046983">
    <property type="term" value="F:protein dimerization activity"/>
    <property type="evidence" value="ECO:0007669"/>
    <property type="project" value="InterPro"/>
</dbReference>
<proteinExistence type="predicted"/>
<dbReference type="GO" id="GO:0000155">
    <property type="term" value="F:phosphorelay sensor kinase activity"/>
    <property type="evidence" value="ECO:0007669"/>
    <property type="project" value="InterPro"/>
</dbReference>
<accession>A0A6G4A1T0</accession>
<dbReference type="Pfam" id="PF00072">
    <property type="entry name" value="Response_reg"/>
    <property type="match status" value="1"/>
</dbReference>
<sequence>MPLFLKQWPWQDYTFLAVRTLWVIAIVLLSYQDHPVFSFPVILIGALLCHTLPLVLRRFRYTWYVIAELLLAGGLSLFLAHHYELIRLFLPAVLSISFYSRGKRHLFMVPAAVTLFTFGGRGVHHLSVEFVLQNIVDATFVYLVGFGLQKISDSVDAIKQKLKLAKEQYSILEQYSNQVERMTLLEERYRMARELHDTIGYTFTSVILGMETMRPYIPSKEGGDKLQSILKSARNGLEEIRKQVHLIDPLEEDLSLDLSLLGIINEFKANTAVRVVFRTMGEPFPVMKHTKLALHRCLQEGLTNASRHGQATSIQVLLHHEKDKISMQVQDNGVGREDLQFGFGLSGMRERLTSLQGQLYVHSRDGEGTIITCTIPYRQEEPQVDKIHILLVDDQLMLRGSLQSLLEEEPDFHVRTADHGKQAIEACESEQPDIILMDIHMPEMDGLTATKWIKEMWPDIRIIMVTSFEDVAYASKSLSLGAEGYVLKTTEPKELAATIRLVCHGDTMVSREVAKKLFQSDSEQAARIPYGLTDRELDILRCLSEGLRYKGIASKLYLSEGTIRNYMSSIYLKMQVRDRDEAVEKARNESLLVL</sequence>
<dbReference type="PROSITE" id="PS50043">
    <property type="entry name" value="HTH_LUXR_2"/>
    <property type="match status" value="1"/>
</dbReference>
<feature type="modified residue" description="4-aspartylphosphate" evidence="5">
    <location>
        <position position="438"/>
    </location>
</feature>
<dbReference type="GO" id="GO:0016020">
    <property type="term" value="C:membrane"/>
    <property type="evidence" value="ECO:0007669"/>
    <property type="project" value="InterPro"/>
</dbReference>
<dbReference type="InterPro" id="IPR000792">
    <property type="entry name" value="Tscrpt_reg_LuxR_C"/>
</dbReference>
<evidence type="ECO:0000259" key="9">
    <source>
        <dbReference type="PROSITE" id="PS50110"/>
    </source>
</evidence>
<dbReference type="PANTHER" id="PTHR43214:SF24">
    <property type="entry name" value="TRANSCRIPTIONAL REGULATORY PROTEIN NARL-RELATED"/>
    <property type="match status" value="1"/>
</dbReference>
<dbReference type="InterPro" id="IPR011006">
    <property type="entry name" value="CheY-like_superfamily"/>
</dbReference>
<evidence type="ECO:0000256" key="7">
    <source>
        <dbReference type="SAM" id="Phobius"/>
    </source>
</evidence>
<evidence type="ECO:0000256" key="5">
    <source>
        <dbReference type="PROSITE-ProRule" id="PRU00169"/>
    </source>
</evidence>
<feature type="domain" description="Response regulatory" evidence="9">
    <location>
        <begin position="388"/>
        <end position="503"/>
    </location>
</feature>
<dbReference type="SUPFAM" id="SSF46894">
    <property type="entry name" value="C-terminal effector domain of the bipartite response regulators"/>
    <property type="match status" value="1"/>
</dbReference>
<evidence type="ECO:0000313" key="10">
    <source>
        <dbReference type="EMBL" id="NEW07894.1"/>
    </source>
</evidence>
<feature type="transmembrane region" description="Helical" evidence="7">
    <location>
        <begin position="61"/>
        <end position="79"/>
    </location>
</feature>
<dbReference type="Pfam" id="PF07730">
    <property type="entry name" value="HisKA_3"/>
    <property type="match status" value="1"/>
</dbReference>
<dbReference type="CDD" id="cd16917">
    <property type="entry name" value="HATPase_UhpB-NarQ-NarX-like"/>
    <property type="match status" value="1"/>
</dbReference>
<dbReference type="PROSITE" id="PS50110">
    <property type="entry name" value="RESPONSE_REGULATORY"/>
    <property type="match status" value="1"/>
</dbReference>
<dbReference type="InterPro" id="IPR058245">
    <property type="entry name" value="NreC/VraR/RcsB-like_REC"/>
</dbReference>
<dbReference type="SMART" id="SM00387">
    <property type="entry name" value="HATPase_c"/>
    <property type="match status" value="1"/>
</dbReference>
<feature type="coiled-coil region" evidence="6">
    <location>
        <begin position="148"/>
        <end position="175"/>
    </location>
</feature>
<feature type="transmembrane region" description="Helical" evidence="7">
    <location>
        <begin position="37"/>
        <end position="56"/>
    </location>
</feature>
<dbReference type="InterPro" id="IPR001789">
    <property type="entry name" value="Sig_transdc_resp-reg_receiver"/>
</dbReference>
<dbReference type="SMART" id="SM00448">
    <property type="entry name" value="REC"/>
    <property type="match status" value="1"/>
</dbReference>
<dbReference type="RefSeq" id="WP_163949734.1">
    <property type="nucleotide sequence ID" value="NZ_JAAIKC010000007.1"/>
</dbReference>
<keyword evidence="6" id="KW-0175">Coiled coil</keyword>
<evidence type="ECO:0000259" key="8">
    <source>
        <dbReference type="PROSITE" id="PS50043"/>
    </source>
</evidence>
<dbReference type="CDD" id="cd17535">
    <property type="entry name" value="REC_NarL-like"/>
    <property type="match status" value="1"/>
</dbReference>
<dbReference type="Gene3D" id="3.40.50.2300">
    <property type="match status" value="1"/>
</dbReference>
<evidence type="ECO:0000256" key="4">
    <source>
        <dbReference type="ARBA" id="ARBA00023163"/>
    </source>
</evidence>
<reference evidence="10" key="1">
    <citation type="submission" date="2020-02" db="EMBL/GenBank/DDBJ databases">
        <authorList>
            <person name="Shen X.-R."/>
            <person name="Zhang Y.-X."/>
        </authorList>
    </citation>
    <scope>NUCLEOTIDE SEQUENCE</scope>
    <source>
        <strain evidence="10">SYP-B3998</strain>
    </source>
</reference>
<dbReference type="GO" id="GO:0006355">
    <property type="term" value="P:regulation of DNA-templated transcription"/>
    <property type="evidence" value="ECO:0007669"/>
    <property type="project" value="InterPro"/>
</dbReference>
<keyword evidence="2" id="KW-0805">Transcription regulation</keyword>
<dbReference type="InterPro" id="IPR039420">
    <property type="entry name" value="WalR-like"/>
</dbReference>
<dbReference type="PROSITE" id="PS00622">
    <property type="entry name" value="HTH_LUXR_1"/>
    <property type="match status" value="1"/>
</dbReference>
<dbReference type="PRINTS" id="PR00038">
    <property type="entry name" value="HTHLUXR"/>
</dbReference>
<protein>
    <submittedName>
        <fullName evidence="10">Response regulator</fullName>
    </submittedName>
</protein>
<keyword evidence="7" id="KW-0472">Membrane</keyword>